<dbReference type="Pfam" id="PF24864">
    <property type="entry name" value="DUF7730"/>
    <property type="match status" value="1"/>
</dbReference>
<evidence type="ECO:0000259" key="1">
    <source>
        <dbReference type="Pfam" id="PF24864"/>
    </source>
</evidence>
<dbReference type="OMA" id="FAWIGDH"/>
<dbReference type="Proteomes" id="UP000663193">
    <property type="component" value="Chromosome 8"/>
</dbReference>
<dbReference type="AlphaFoldDB" id="A0A7U2F8P7"/>
<name>A0A7U2F8P7_PHANO</name>
<evidence type="ECO:0000313" key="3">
    <source>
        <dbReference type="Proteomes" id="UP000663193"/>
    </source>
</evidence>
<organism evidence="2 3">
    <name type="scientific">Phaeosphaeria nodorum (strain SN15 / ATCC MYA-4574 / FGSC 10173)</name>
    <name type="common">Glume blotch fungus</name>
    <name type="synonym">Parastagonospora nodorum</name>
    <dbReference type="NCBI Taxonomy" id="321614"/>
    <lineage>
        <taxon>Eukaryota</taxon>
        <taxon>Fungi</taxon>
        <taxon>Dikarya</taxon>
        <taxon>Ascomycota</taxon>
        <taxon>Pezizomycotina</taxon>
        <taxon>Dothideomycetes</taxon>
        <taxon>Pleosporomycetidae</taxon>
        <taxon>Pleosporales</taxon>
        <taxon>Pleosporineae</taxon>
        <taxon>Phaeosphaeriaceae</taxon>
        <taxon>Parastagonospora</taxon>
    </lineage>
</organism>
<sequence length="209" mass="24563">MSNVRLAAGQVTSGKKLKNRTQDSSFLKLPGEIRNQIYTYFFANSTYNFIRRKRSSKDRTPLVVRKDKTRVKQHHLALLNACRQTYYESSAYPFQLGQFKFISLATFAWIGDHFSPEQRARITCLQVQMWRKDTIHPPAHVKRFYKQDLENVLPGVRFMALDIILETDRTTNIKQVIEKWIKKSGRVDMIIRGIYLDSRIIVWSMRGCI</sequence>
<accession>A0A7U2F8P7</accession>
<gene>
    <name evidence="2" type="ORF">JI435_045920</name>
</gene>
<evidence type="ECO:0000313" key="2">
    <source>
        <dbReference type="EMBL" id="QRC98540.1"/>
    </source>
</evidence>
<dbReference type="InterPro" id="IPR056632">
    <property type="entry name" value="DUF7730"/>
</dbReference>
<dbReference type="OrthoDB" id="5413827at2759"/>
<dbReference type="VEuPathDB" id="FungiDB:JI435_045920"/>
<dbReference type="PANTHER" id="PTHR38790:SF4">
    <property type="entry name" value="2EXR DOMAIN-CONTAINING PROTEIN"/>
    <property type="match status" value="1"/>
</dbReference>
<reference evidence="3" key="1">
    <citation type="journal article" date="2021" name="BMC Genomics">
        <title>Chromosome-level genome assembly and manually-curated proteome of model necrotroph Parastagonospora nodorum Sn15 reveals a genome-wide trove of candidate effector homologs, and redundancy of virulence-related functions within an accessory chromosome.</title>
        <authorList>
            <person name="Bertazzoni S."/>
            <person name="Jones D.A.B."/>
            <person name="Phan H.T."/>
            <person name="Tan K.-C."/>
            <person name="Hane J.K."/>
        </authorList>
    </citation>
    <scope>NUCLEOTIDE SEQUENCE [LARGE SCALE GENOMIC DNA]</scope>
    <source>
        <strain evidence="3">SN15 / ATCC MYA-4574 / FGSC 10173)</strain>
    </source>
</reference>
<keyword evidence="3" id="KW-1185">Reference proteome</keyword>
<feature type="domain" description="DUF7730" evidence="1">
    <location>
        <begin position="21"/>
        <end position="134"/>
    </location>
</feature>
<dbReference type="EMBL" id="CP069030">
    <property type="protein sequence ID" value="QRC98540.1"/>
    <property type="molecule type" value="Genomic_DNA"/>
</dbReference>
<protein>
    <recommendedName>
        <fullName evidence="1">DUF7730 domain-containing protein</fullName>
    </recommendedName>
</protein>
<dbReference type="PANTHER" id="PTHR38790">
    <property type="entry name" value="2EXR DOMAIN-CONTAINING PROTEIN-RELATED"/>
    <property type="match status" value="1"/>
</dbReference>
<proteinExistence type="predicted"/>